<organism evidence="1">
    <name type="scientific">Rhizophora mucronata</name>
    <name type="common">Asiatic mangrove</name>
    <dbReference type="NCBI Taxonomy" id="61149"/>
    <lineage>
        <taxon>Eukaryota</taxon>
        <taxon>Viridiplantae</taxon>
        <taxon>Streptophyta</taxon>
        <taxon>Embryophyta</taxon>
        <taxon>Tracheophyta</taxon>
        <taxon>Spermatophyta</taxon>
        <taxon>Magnoliopsida</taxon>
        <taxon>eudicotyledons</taxon>
        <taxon>Gunneridae</taxon>
        <taxon>Pentapetalae</taxon>
        <taxon>rosids</taxon>
        <taxon>fabids</taxon>
        <taxon>Malpighiales</taxon>
        <taxon>Rhizophoraceae</taxon>
        <taxon>Rhizophora</taxon>
    </lineage>
</organism>
<protein>
    <submittedName>
        <fullName evidence="1">Uncharacterized protein</fullName>
    </submittedName>
</protein>
<accession>A0A2P2MBW9</accession>
<name>A0A2P2MBW9_RHIMU</name>
<reference evidence="1" key="1">
    <citation type="submission" date="2018-02" db="EMBL/GenBank/DDBJ databases">
        <title>Rhizophora mucronata_Transcriptome.</title>
        <authorList>
            <person name="Meera S.P."/>
            <person name="Sreeshan A."/>
            <person name="Augustine A."/>
        </authorList>
    </citation>
    <scope>NUCLEOTIDE SEQUENCE</scope>
    <source>
        <tissue evidence="1">Leaf</tissue>
    </source>
</reference>
<proteinExistence type="predicted"/>
<sequence length="65" mass="7806">MFSSSRYGRVYQFECMKFHALSWLMGSFHRKYMITLLVKHGIEIDITKFYPLLRSPLSDCRSLRL</sequence>
<evidence type="ECO:0000313" key="1">
    <source>
        <dbReference type="EMBL" id="MBX27737.1"/>
    </source>
</evidence>
<dbReference type="AlphaFoldDB" id="A0A2P2MBW9"/>
<dbReference type="EMBL" id="GGEC01047253">
    <property type="protein sequence ID" value="MBX27737.1"/>
    <property type="molecule type" value="Transcribed_RNA"/>
</dbReference>